<feature type="compositionally biased region" description="Low complexity" evidence="1">
    <location>
        <begin position="266"/>
        <end position="289"/>
    </location>
</feature>
<feature type="compositionally biased region" description="Low complexity" evidence="1">
    <location>
        <begin position="169"/>
        <end position="178"/>
    </location>
</feature>
<dbReference type="PANTHER" id="PTHR28014">
    <property type="entry name" value="NEGATIVE REGULATOR OF RAS-CAMP PATHWAY"/>
    <property type="match status" value="1"/>
</dbReference>
<accession>A0A4C2E8F2</accession>
<keyword evidence="4" id="KW-1185">Reference proteome</keyword>
<evidence type="ECO:0000313" key="4">
    <source>
        <dbReference type="Proteomes" id="UP000301737"/>
    </source>
</evidence>
<dbReference type="InterPro" id="IPR053043">
    <property type="entry name" value="Ras-cAMP_regulatory"/>
</dbReference>
<dbReference type="OrthoDB" id="5054775at2759"/>
<sequence length="432" mass="47192">MENPQGTPADVRYEGDRFLKVTPNLFTQERLHLFDSLQLYTSLMKCSKSVEQGERLHNLSWRIVNKALLKDGNVNKSKKRDGVKNLYYVVAPGKSSTASGVHASFPQPVKPAPAALAVQPVQPVHPTQSAPFTPARTPSSSSKPPTRPPTRSLAPARHRVPAPTPAPPEASAKPANAPVSLFGKRDQAFYSSEDDGSDWDGLSETASSDEEGNFDDEEEEESYYRNQWDKLLEKQPRQQEPLKKSLLSGLFLNEQGRASKSDSVTPPHVNANNAPQPAPVPHAAATATSTSNVTAVGSVTSPQESLAKAVPTALYRQGSTSRGSFSSIVSESTKERYLHESNAPPAAQTILPRALSTHMFLPNNVHQQRLAVAMGDSDISESASQSPPPSIPLRRVERRTSMDIPDKKNGLLKTRMEISEEERLSRASRRKL</sequence>
<organism evidence="3 4">
    <name type="scientific">Zygosaccharomyces mellis</name>
    <dbReference type="NCBI Taxonomy" id="42258"/>
    <lineage>
        <taxon>Eukaryota</taxon>
        <taxon>Fungi</taxon>
        <taxon>Dikarya</taxon>
        <taxon>Ascomycota</taxon>
        <taxon>Saccharomycotina</taxon>
        <taxon>Saccharomycetes</taxon>
        <taxon>Saccharomycetales</taxon>
        <taxon>Saccharomycetaceae</taxon>
        <taxon>Zygosaccharomyces</taxon>
    </lineage>
</organism>
<comment type="caution">
    <text evidence="3">The sequence shown here is derived from an EMBL/GenBank/DDBJ whole genome shotgun (WGS) entry which is preliminary data.</text>
</comment>
<feature type="compositionally biased region" description="Basic and acidic residues" evidence="1">
    <location>
        <begin position="394"/>
        <end position="410"/>
    </location>
</feature>
<dbReference type="EMBL" id="BIMX01000008">
    <property type="protein sequence ID" value="GCE99089.1"/>
    <property type="molecule type" value="Genomic_DNA"/>
</dbReference>
<dbReference type="InterPro" id="IPR013860">
    <property type="entry name" value="AreA_GATA"/>
</dbReference>
<dbReference type="Pfam" id="PF08550">
    <property type="entry name" value="GATA_AreA"/>
    <property type="match status" value="1"/>
</dbReference>
<dbReference type="GO" id="GO:0006808">
    <property type="term" value="P:regulation of nitrogen utilization"/>
    <property type="evidence" value="ECO:0007669"/>
    <property type="project" value="TreeGrafter"/>
</dbReference>
<dbReference type="PANTHER" id="PTHR28014:SF1">
    <property type="entry name" value="NEGATIVE REGULATOR OF RAS-CAMP PATHWAY"/>
    <property type="match status" value="1"/>
</dbReference>
<feature type="region of interest" description="Disordered" evidence="1">
    <location>
        <begin position="375"/>
        <end position="410"/>
    </location>
</feature>
<dbReference type="Proteomes" id="UP000301737">
    <property type="component" value="Unassembled WGS sequence"/>
</dbReference>
<gene>
    <name evidence="3" type="ORF">ZYGM_000780</name>
</gene>
<reference evidence="3 4" key="1">
    <citation type="submission" date="2019-01" db="EMBL/GenBank/DDBJ databases">
        <title>Draft Genome Sequencing of Zygosaccharomyces mellis Ca-7.</title>
        <authorList>
            <person name="Shiwa Y."/>
            <person name="Kanesaki Y."/>
            <person name="Ishige T."/>
            <person name="Mura K."/>
            <person name="Hori T."/>
            <person name="Tamura T."/>
        </authorList>
    </citation>
    <scope>NUCLEOTIDE SEQUENCE [LARGE SCALE GENOMIC DNA]</scope>
    <source>
        <strain evidence="3 4">Ca-7</strain>
    </source>
</reference>
<feature type="compositionally biased region" description="Low complexity" evidence="1">
    <location>
        <begin position="136"/>
        <end position="155"/>
    </location>
</feature>
<dbReference type="GO" id="GO:0000122">
    <property type="term" value="P:negative regulation of transcription by RNA polymerase II"/>
    <property type="evidence" value="ECO:0007669"/>
    <property type="project" value="TreeGrafter"/>
</dbReference>
<dbReference type="GO" id="GO:0005737">
    <property type="term" value="C:cytoplasm"/>
    <property type="evidence" value="ECO:0007669"/>
    <property type="project" value="TreeGrafter"/>
</dbReference>
<evidence type="ECO:0000259" key="2">
    <source>
        <dbReference type="Pfam" id="PF08550"/>
    </source>
</evidence>
<dbReference type="GO" id="GO:0031930">
    <property type="term" value="P:mitochondria-nucleus signaling pathway"/>
    <property type="evidence" value="ECO:0007669"/>
    <property type="project" value="TreeGrafter"/>
</dbReference>
<evidence type="ECO:0000256" key="1">
    <source>
        <dbReference type="SAM" id="MobiDB-lite"/>
    </source>
</evidence>
<dbReference type="AlphaFoldDB" id="A0A4C2E8F2"/>
<proteinExistence type="predicted"/>
<name>A0A4C2E8F2_9SACH</name>
<feature type="region of interest" description="Disordered" evidence="1">
    <location>
        <begin position="257"/>
        <end position="289"/>
    </location>
</feature>
<protein>
    <recommendedName>
        <fullName evidence="2">Nitrogen regulatory protein areA GATA-like domain-containing protein</fullName>
    </recommendedName>
</protein>
<evidence type="ECO:0000313" key="3">
    <source>
        <dbReference type="EMBL" id="GCE99089.1"/>
    </source>
</evidence>
<feature type="domain" description="Nitrogen regulatory protein areA GATA-like" evidence="2">
    <location>
        <begin position="40"/>
        <end position="66"/>
    </location>
</feature>
<feature type="compositionally biased region" description="Acidic residues" evidence="1">
    <location>
        <begin position="207"/>
        <end position="221"/>
    </location>
</feature>
<feature type="region of interest" description="Disordered" evidence="1">
    <location>
        <begin position="122"/>
        <end position="221"/>
    </location>
</feature>